<comment type="cofactor">
    <cofactor evidence="1 6">
        <name>FAD</name>
        <dbReference type="ChEBI" id="CHEBI:57692"/>
    </cofactor>
</comment>
<evidence type="ECO:0000313" key="8">
    <source>
        <dbReference type="EMBL" id="KAK5109313.1"/>
    </source>
</evidence>
<evidence type="ECO:0000256" key="1">
    <source>
        <dbReference type="ARBA" id="ARBA00001974"/>
    </source>
</evidence>
<dbReference type="PANTHER" id="PTHR19370">
    <property type="entry name" value="NADH-CYTOCHROME B5 REDUCTASE"/>
    <property type="match status" value="1"/>
</dbReference>
<evidence type="ECO:0000256" key="2">
    <source>
        <dbReference type="ARBA" id="ARBA00006105"/>
    </source>
</evidence>
<dbReference type="InterPro" id="IPR039261">
    <property type="entry name" value="FNR_nucleotide-bd"/>
</dbReference>
<dbReference type="GO" id="GO:0016491">
    <property type="term" value="F:oxidoreductase activity"/>
    <property type="evidence" value="ECO:0007669"/>
    <property type="project" value="UniProtKB-KW"/>
</dbReference>
<name>A0AAN7TB70_9PEZI</name>
<dbReference type="PANTHER" id="PTHR19370:SF185">
    <property type="entry name" value="NADH-CYTOCHROME B5 REDUCTASE"/>
    <property type="match status" value="1"/>
</dbReference>
<dbReference type="SUPFAM" id="SSF52343">
    <property type="entry name" value="Ferredoxin reductase-like, C-terminal NADP-linked domain"/>
    <property type="match status" value="1"/>
</dbReference>
<dbReference type="EMBL" id="JAVRRL010000067">
    <property type="protein sequence ID" value="KAK5109313.1"/>
    <property type="molecule type" value="Genomic_DNA"/>
</dbReference>
<organism evidence="8 9">
    <name type="scientific">Meristemomyces frigidus</name>
    <dbReference type="NCBI Taxonomy" id="1508187"/>
    <lineage>
        <taxon>Eukaryota</taxon>
        <taxon>Fungi</taxon>
        <taxon>Dikarya</taxon>
        <taxon>Ascomycota</taxon>
        <taxon>Pezizomycotina</taxon>
        <taxon>Dothideomycetes</taxon>
        <taxon>Dothideomycetidae</taxon>
        <taxon>Mycosphaerellales</taxon>
        <taxon>Teratosphaeriaceae</taxon>
        <taxon>Meristemomyces</taxon>
    </lineage>
</organism>
<feature type="domain" description="Oxidoreductase FAD/NAD(P)-binding" evidence="7">
    <location>
        <begin position="84"/>
        <end position="127"/>
    </location>
</feature>
<sequence>MPIGEEVELRGPTGDIIYQGHGKFSIYGEEKKFKRVSLVLGGTGLTPGYSLIARVCLTPNDKTELKVIDANKGGGDIVLRLNREDSRKGAKGLKGHVTEDIIHDHLFPPIEDNMVLLCGPPTMIQKAVVPRLEKWGYSHDKNMFGL</sequence>
<proteinExistence type="inferred from homology"/>
<evidence type="ECO:0000256" key="3">
    <source>
        <dbReference type="ARBA" id="ARBA00022630"/>
    </source>
</evidence>
<reference evidence="8" key="1">
    <citation type="submission" date="2023-08" db="EMBL/GenBank/DDBJ databases">
        <title>Black Yeasts Isolated from many extreme environments.</title>
        <authorList>
            <person name="Coleine C."/>
            <person name="Stajich J.E."/>
            <person name="Selbmann L."/>
        </authorList>
    </citation>
    <scope>NUCLEOTIDE SEQUENCE</scope>
    <source>
        <strain evidence="8">CCFEE 5401</strain>
    </source>
</reference>
<keyword evidence="5" id="KW-0560">Oxidoreductase</keyword>
<keyword evidence="3 6" id="KW-0285">Flavoprotein</keyword>
<dbReference type="AlphaFoldDB" id="A0AAN7TB70"/>
<protein>
    <recommendedName>
        <fullName evidence="7">Oxidoreductase FAD/NAD(P)-binding domain-containing protein</fullName>
    </recommendedName>
</protein>
<dbReference type="InterPro" id="IPR001433">
    <property type="entry name" value="OxRdtase_FAD/NAD-bd"/>
</dbReference>
<dbReference type="InterPro" id="IPR001834">
    <property type="entry name" value="CBR-like"/>
</dbReference>
<dbReference type="Gene3D" id="3.40.50.80">
    <property type="entry name" value="Nucleotide-binding domain of ferredoxin-NADP reductase (FNR) module"/>
    <property type="match status" value="2"/>
</dbReference>
<evidence type="ECO:0000313" key="9">
    <source>
        <dbReference type="Proteomes" id="UP001310890"/>
    </source>
</evidence>
<dbReference type="CDD" id="cd06183">
    <property type="entry name" value="cyt_b5_reduct_like"/>
    <property type="match status" value="1"/>
</dbReference>
<dbReference type="GO" id="GO:0071949">
    <property type="term" value="F:FAD binding"/>
    <property type="evidence" value="ECO:0007669"/>
    <property type="project" value="TreeGrafter"/>
</dbReference>
<accession>A0AAN7TB70</accession>
<evidence type="ECO:0000256" key="5">
    <source>
        <dbReference type="ARBA" id="ARBA00023002"/>
    </source>
</evidence>
<evidence type="ECO:0000256" key="6">
    <source>
        <dbReference type="PIRSR" id="PIRSR601834-1"/>
    </source>
</evidence>
<feature type="binding site" evidence="6">
    <location>
        <position position="46"/>
    </location>
    <ligand>
        <name>FAD</name>
        <dbReference type="ChEBI" id="CHEBI:57692"/>
    </ligand>
</feature>
<comment type="caution">
    <text evidence="8">The sequence shown here is derived from an EMBL/GenBank/DDBJ whole genome shotgun (WGS) entry which is preliminary data.</text>
</comment>
<dbReference type="PRINTS" id="PR00406">
    <property type="entry name" value="CYTB5RDTASE"/>
</dbReference>
<keyword evidence="4 6" id="KW-0274">FAD</keyword>
<evidence type="ECO:0000256" key="4">
    <source>
        <dbReference type="ARBA" id="ARBA00022827"/>
    </source>
</evidence>
<gene>
    <name evidence="8" type="ORF">LTR62_007187</name>
</gene>
<evidence type="ECO:0000259" key="7">
    <source>
        <dbReference type="Pfam" id="PF00175"/>
    </source>
</evidence>
<dbReference type="Pfam" id="PF00175">
    <property type="entry name" value="NAD_binding_1"/>
    <property type="match status" value="1"/>
</dbReference>
<comment type="similarity">
    <text evidence="2">Belongs to the flavoprotein pyridine nucleotide cytochrome reductase family.</text>
</comment>
<dbReference type="Proteomes" id="UP001310890">
    <property type="component" value="Unassembled WGS sequence"/>
</dbReference>